<feature type="region of interest" description="Disordered" evidence="1">
    <location>
        <begin position="1"/>
        <end position="95"/>
    </location>
</feature>
<gene>
    <name evidence="2" type="ORF">HPP92_009563</name>
</gene>
<feature type="region of interest" description="Disordered" evidence="1">
    <location>
        <begin position="110"/>
        <end position="129"/>
    </location>
</feature>
<evidence type="ECO:0000313" key="3">
    <source>
        <dbReference type="Proteomes" id="UP000636800"/>
    </source>
</evidence>
<proteinExistence type="predicted"/>
<reference evidence="2 3" key="1">
    <citation type="journal article" date="2020" name="Nat. Food">
        <title>A phased Vanilla planifolia genome enables genetic improvement of flavour and production.</title>
        <authorList>
            <person name="Hasing T."/>
            <person name="Tang H."/>
            <person name="Brym M."/>
            <person name="Khazi F."/>
            <person name="Huang T."/>
            <person name="Chambers A.H."/>
        </authorList>
    </citation>
    <scope>NUCLEOTIDE SEQUENCE [LARGE SCALE GENOMIC DNA]</scope>
    <source>
        <tissue evidence="2">Leaf</tissue>
    </source>
</reference>
<name>A0A835V2Z1_VANPL</name>
<comment type="caution">
    <text evidence="2">The sequence shown here is derived from an EMBL/GenBank/DDBJ whole genome shotgun (WGS) entry which is preliminary data.</text>
</comment>
<evidence type="ECO:0000256" key="1">
    <source>
        <dbReference type="SAM" id="MobiDB-lite"/>
    </source>
</evidence>
<evidence type="ECO:0000313" key="2">
    <source>
        <dbReference type="EMBL" id="KAG0485484.1"/>
    </source>
</evidence>
<dbReference type="AlphaFoldDB" id="A0A835V2Z1"/>
<sequence length="129" mass="14492">MRSGGQWKRSRRLPRFSGDHVTLKDLQKQCLKRKQEEERLRKVSEGKESEKPRGGEKVSKYGNIEESPNKRSNRRGKKGRGEKPTETKDLDGLGDGPVVEIWRVKDLAFGSEGDEGKGKVSGSSLAGRR</sequence>
<dbReference type="EMBL" id="JADCNL010000004">
    <property type="protein sequence ID" value="KAG0485484.1"/>
    <property type="molecule type" value="Genomic_DNA"/>
</dbReference>
<feature type="compositionally biased region" description="Basic and acidic residues" evidence="1">
    <location>
        <begin position="17"/>
        <end position="59"/>
    </location>
</feature>
<keyword evidence="3" id="KW-1185">Reference proteome</keyword>
<organism evidence="2 3">
    <name type="scientific">Vanilla planifolia</name>
    <name type="common">Vanilla</name>
    <dbReference type="NCBI Taxonomy" id="51239"/>
    <lineage>
        <taxon>Eukaryota</taxon>
        <taxon>Viridiplantae</taxon>
        <taxon>Streptophyta</taxon>
        <taxon>Embryophyta</taxon>
        <taxon>Tracheophyta</taxon>
        <taxon>Spermatophyta</taxon>
        <taxon>Magnoliopsida</taxon>
        <taxon>Liliopsida</taxon>
        <taxon>Asparagales</taxon>
        <taxon>Orchidaceae</taxon>
        <taxon>Vanilloideae</taxon>
        <taxon>Vanilleae</taxon>
        <taxon>Vanilla</taxon>
    </lineage>
</organism>
<dbReference type="Proteomes" id="UP000636800">
    <property type="component" value="Unassembled WGS sequence"/>
</dbReference>
<protein>
    <submittedName>
        <fullName evidence="2">Uncharacterized protein</fullName>
    </submittedName>
</protein>
<accession>A0A835V2Z1</accession>
<feature type="compositionally biased region" description="Basic and acidic residues" evidence="1">
    <location>
        <begin position="79"/>
        <end position="91"/>
    </location>
</feature>